<feature type="transmembrane region" description="Helical" evidence="10">
    <location>
        <begin position="120"/>
        <end position="141"/>
    </location>
</feature>
<reference evidence="11" key="1">
    <citation type="journal article" date="2023" name="bioRxiv">
        <title>Scaffold-level genome assemblies of two parasitoid biocontrol wasps reveal the parthenogenesis mechanism and an associated novel virus.</title>
        <authorList>
            <person name="Inwood S."/>
            <person name="Skelly J."/>
            <person name="Guhlin J."/>
            <person name="Harrop T."/>
            <person name="Goldson S."/>
            <person name="Dearden P."/>
        </authorList>
    </citation>
    <scope>NUCLEOTIDE SEQUENCE</scope>
    <source>
        <strain evidence="11">Irish</strain>
        <tissue evidence="11">Whole body</tissue>
    </source>
</reference>
<comment type="subcellular location">
    <subcellularLocation>
        <location evidence="1">Cell membrane</location>
        <topology evidence="1">Multi-pass membrane protein</topology>
    </subcellularLocation>
</comment>
<organism evidence="11 12">
    <name type="scientific">Microctonus aethiopoides</name>
    <dbReference type="NCBI Taxonomy" id="144406"/>
    <lineage>
        <taxon>Eukaryota</taxon>
        <taxon>Metazoa</taxon>
        <taxon>Ecdysozoa</taxon>
        <taxon>Arthropoda</taxon>
        <taxon>Hexapoda</taxon>
        <taxon>Insecta</taxon>
        <taxon>Pterygota</taxon>
        <taxon>Neoptera</taxon>
        <taxon>Endopterygota</taxon>
        <taxon>Hymenoptera</taxon>
        <taxon>Apocrita</taxon>
        <taxon>Ichneumonoidea</taxon>
        <taxon>Braconidae</taxon>
        <taxon>Euphorinae</taxon>
        <taxon>Microctonus</taxon>
    </lineage>
</organism>
<comment type="caution">
    <text evidence="11">The sequence shown here is derived from an EMBL/GenBank/DDBJ whole genome shotgun (WGS) entry which is preliminary data.</text>
</comment>
<evidence type="ECO:0000256" key="2">
    <source>
        <dbReference type="ARBA" id="ARBA00022475"/>
    </source>
</evidence>
<proteinExistence type="predicted"/>
<dbReference type="GO" id="GO:0007165">
    <property type="term" value="P:signal transduction"/>
    <property type="evidence" value="ECO:0007669"/>
    <property type="project" value="UniProtKB-KW"/>
</dbReference>
<keyword evidence="3" id="KW-0716">Sensory transduction</keyword>
<evidence type="ECO:0008006" key="13">
    <source>
        <dbReference type="Google" id="ProtNLM"/>
    </source>
</evidence>
<accession>A0AA39KKG9</accession>
<evidence type="ECO:0000256" key="6">
    <source>
        <dbReference type="ARBA" id="ARBA00022989"/>
    </source>
</evidence>
<keyword evidence="12" id="KW-1185">Reference proteome</keyword>
<dbReference type="GO" id="GO:0005549">
    <property type="term" value="F:odorant binding"/>
    <property type="evidence" value="ECO:0007669"/>
    <property type="project" value="InterPro"/>
</dbReference>
<keyword evidence="5" id="KW-0552">Olfaction</keyword>
<keyword evidence="8" id="KW-0675">Receptor</keyword>
<feature type="transmembrane region" description="Helical" evidence="10">
    <location>
        <begin position="65"/>
        <end position="83"/>
    </location>
</feature>
<evidence type="ECO:0000256" key="1">
    <source>
        <dbReference type="ARBA" id="ARBA00004651"/>
    </source>
</evidence>
<dbReference type="Proteomes" id="UP001168990">
    <property type="component" value="Unassembled WGS sequence"/>
</dbReference>
<dbReference type="PANTHER" id="PTHR21137">
    <property type="entry name" value="ODORANT RECEPTOR"/>
    <property type="match status" value="1"/>
</dbReference>
<reference evidence="11" key="2">
    <citation type="submission" date="2023-03" db="EMBL/GenBank/DDBJ databases">
        <authorList>
            <person name="Inwood S.N."/>
            <person name="Skelly J.G."/>
            <person name="Guhlin J."/>
            <person name="Harrop T.W.R."/>
            <person name="Goldson S.G."/>
            <person name="Dearden P.K."/>
        </authorList>
    </citation>
    <scope>NUCLEOTIDE SEQUENCE</scope>
    <source>
        <strain evidence="11">Irish</strain>
        <tissue evidence="11">Whole body</tissue>
    </source>
</reference>
<dbReference type="GO" id="GO:0005886">
    <property type="term" value="C:plasma membrane"/>
    <property type="evidence" value="ECO:0007669"/>
    <property type="project" value="UniProtKB-SubCell"/>
</dbReference>
<protein>
    <recommendedName>
        <fullName evidence="13">Odorant receptor</fullName>
    </recommendedName>
</protein>
<gene>
    <name evidence="11" type="ORF">PV328_003263</name>
</gene>
<evidence type="ECO:0000256" key="10">
    <source>
        <dbReference type="SAM" id="Phobius"/>
    </source>
</evidence>
<evidence type="ECO:0000256" key="8">
    <source>
        <dbReference type="ARBA" id="ARBA00023170"/>
    </source>
</evidence>
<name>A0AA39KKG9_9HYME</name>
<dbReference type="GO" id="GO:0004984">
    <property type="term" value="F:olfactory receptor activity"/>
    <property type="evidence" value="ECO:0007669"/>
    <property type="project" value="InterPro"/>
</dbReference>
<dbReference type="EMBL" id="JAQQBS010001422">
    <property type="protein sequence ID" value="KAK0164666.1"/>
    <property type="molecule type" value="Genomic_DNA"/>
</dbReference>
<keyword evidence="6 10" id="KW-1133">Transmembrane helix</keyword>
<evidence type="ECO:0000256" key="7">
    <source>
        <dbReference type="ARBA" id="ARBA00023136"/>
    </source>
</evidence>
<feature type="transmembrane region" description="Helical" evidence="10">
    <location>
        <begin position="34"/>
        <end position="53"/>
    </location>
</feature>
<dbReference type="Pfam" id="PF02949">
    <property type="entry name" value="7tm_6"/>
    <property type="match status" value="1"/>
</dbReference>
<evidence type="ECO:0000256" key="4">
    <source>
        <dbReference type="ARBA" id="ARBA00022692"/>
    </source>
</evidence>
<evidence type="ECO:0000256" key="9">
    <source>
        <dbReference type="ARBA" id="ARBA00023224"/>
    </source>
</evidence>
<keyword evidence="2" id="KW-1003">Cell membrane</keyword>
<feature type="transmembrane region" description="Helical" evidence="10">
    <location>
        <begin position="167"/>
        <end position="193"/>
    </location>
</feature>
<keyword evidence="7 10" id="KW-0472">Membrane</keyword>
<evidence type="ECO:0000256" key="3">
    <source>
        <dbReference type="ARBA" id="ARBA00022606"/>
    </source>
</evidence>
<evidence type="ECO:0000313" key="12">
    <source>
        <dbReference type="Proteomes" id="UP001168990"/>
    </source>
</evidence>
<sequence length="335" mass="37727">MVRPIELVNRLISIWPLEVNKHPIESQMRPFHRVLMFILVSILSTAVTADVIHHWGSMHEVTECALIASAFYLSTLRLAVYTIHEEELKYVVDTMRSDWFESCKEDIAMFKKKCLFGFQLAKHFIVTVVVALTVFILAPGLQGTDERVLPFRGYFFQNQMNSPYYEYLYAFEIIAGLLGGSTISAATSLNLLIVMHGAAKFSIVREKLKSLKSDDINIKDHLANCVRLHQDAILFADRAENIINILALGQFVISTGLVCFAGFQITSSEAIGESVYESDWVGGDYTQNMNIIMLRSIAPNKITAGKFYDMSLKSFASVLSTSFTYFTVLQAVNDE</sequence>
<evidence type="ECO:0000313" key="11">
    <source>
        <dbReference type="EMBL" id="KAK0164666.1"/>
    </source>
</evidence>
<keyword evidence="9" id="KW-0807">Transducer</keyword>
<dbReference type="AlphaFoldDB" id="A0AA39KKG9"/>
<keyword evidence="4 10" id="KW-0812">Transmembrane</keyword>
<evidence type="ECO:0000256" key="5">
    <source>
        <dbReference type="ARBA" id="ARBA00022725"/>
    </source>
</evidence>
<dbReference type="InterPro" id="IPR004117">
    <property type="entry name" value="7tm6_olfct_rcpt"/>
</dbReference>
<dbReference type="PANTHER" id="PTHR21137:SF3">
    <property type="entry name" value="ODORANT RECEPTOR 30A-RELATED"/>
    <property type="match status" value="1"/>
</dbReference>